<evidence type="ECO:0000313" key="2">
    <source>
        <dbReference type="Proteomes" id="UP000324222"/>
    </source>
</evidence>
<evidence type="ECO:0000313" key="1">
    <source>
        <dbReference type="EMBL" id="MPC40509.1"/>
    </source>
</evidence>
<reference evidence="1 2" key="1">
    <citation type="submission" date="2019-05" db="EMBL/GenBank/DDBJ databases">
        <title>Another draft genome of Portunus trituberculatus and its Hox gene families provides insights of decapod evolution.</title>
        <authorList>
            <person name="Jeong J.-H."/>
            <person name="Song I."/>
            <person name="Kim S."/>
            <person name="Choi T."/>
            <person name="Kim D."/>
            <person name="Ryu S."/>
            <person name="Kim W."/>
        </authorList>
    </citation>
    <scope>NUCLEOTIDE SEQUENCE [LARGE SCALE GENOMIC DNA]</scope>
    <source>
        <tissue evidence="1">Muscle</tissue>
    </source>
</reference>
<accession>A0A5B7F5F8</accession>
<protein>
    <submittedName>
        <fullName evidence="1">Uncharacterized protein</fullName>
    </submittedName>
</protein>
<organism evidence="1 2">
    <name type="scientific">Portunus trituberculatus</name>
    <name type="common">Swimming crab</name>
    <name type="synonym">Neptunus trituberculatus</name>
    <dbReference type="NCBI Taxonomy" id="210409"/>
    <lineage>
        <taxon>Eukaryota</taxon>
        <taxon>Metazoa</taxon>
        <taxon>Ecdysozoa</taxon>
        <taxon>Arthropoda</taxon>
        <taxon>Crustacea</taxon>
        <taxon>Multicrustacea</taxon>
        <taxon>Malacostraca</taxon>
        <taxon>Eumalacostraca</taxon>
        <taxon>Eucarida</taxon>
        <taxon>Decapoda</taxon>
        <taxon>Pleocyemata</taxon>
        <taxon>Brachyura</taxon>
        <taxon>Eubrachyura</taxon>
        <taxon>Portunoidea</taxon>
        <taxon>Portunidae</taxon>
        <taxon>Portuninae</taxon>
        <taxon>Portunus</taxon>
    </lineage>
</organism>
<dbReference type="AlphaFoldDB" id="A0A5B7F5F8"/>
<gene>
    <name evidence="1" type="ORF">E2C01_034069</name>
</gene>
<comment type="caution">
    <text evidence="1">The sequence shown here is derived from an EMBL/GenBank/DDBJ whole genome shotgun (WGS) entry which is preliminary data.</text>
</comment>
<dbReference type="Proteomes" id="UP000324222">
    <property type="component" value="Unassembled WGS sequence"/>
</dbReference>
<sequence length="103" mass="11131">MQQHKPSLPPTTTVPSTLTTHTVYLLFYLSISTLRCNAGGTRGLQGAGSTERWHLKHLVTAAGTTSQNCVCVFYFHYAIASHTHPPSTCSLDPNGEGHLPPTI</sequence>
<proteinExistence type="predicted"/>
<dbReference type="EMBL" id="VSRR010004717">
    <property type="protein sequence ID" value="MPC40509.1"/>
    <property type="molecule type" value="Genomic_DNA"/>
</dbReference>
<keyword evidence="2" id="KW-1185">Reference proteome</keyword>
<name>A0A5B7F5F8_PORTR</name>